<keyword evidence="2" id="KW-1185">Reference proteome</keyword>
<comment type="caution">
    <text evidence="1">The sequence shown here is derived from an EMBL/GenBank/DDBJ whole genome shotgun (WGS) entry which is preliminary data.</text>
</comment>
<proteinExistence type="predicted"/>
<dbReference type="EMBL" id="JAHRIO010042656">
    <property type="protein sequence ID" value="MEQ2172726.1"/>
    <property type="molecule type" value="Genomic_DNA"/>
</dbReference>
<name>A0ABV0NMV5_9TELE</name>
<sequence length="128" mass="15033">MVKYEDWTENKLKKTAKVQRKTLKDLHKAASISKYSKKALILERKVRRTENLLNRTVNVYVQIFANKLRFLMSSHFLWGVQCSNYSLINERNVFCSLSETNSPSISTSLLFVISRKPPIRDKQPQWLV</sequence>
<evidence type="ECO:0000313" key="2">
    <source>
        <dbReference type="Proteomes" id="UP001476798"/>
    </source>
</evidence>
<reference evidence="1 2" key="1">
    <citation type="submission" date="2021-06" db="EMBL/GenBank/DDBJ databases">
        <authorList>
            <person name="Palmer J.M."/>
        </authorList>
    </citation>
    <scope>NUCLEOTIDE SEQUENCE [LARGE SCALE GENOMIC DNA]</scope>
    <source>
        <strain evidence="1 2">GA_2019</strain>
        <tissue evidence="1">Muscle</tissue>
    </source>
</reference>
<gene>
    <name evidence="1" type="ORF">GOODEAATRI_024202</name>
</gene>
<accession>A0ABV0NMV5</accession>
<organism evidence="1 2">
    <name type="scientific">Goodea atripinnis</name>
    <dbReference type="NCBI Taxonomy" id="208336"/>
    <lineage>
        <taxon>Eukaryota</taxon>
        <taxon>Metazoa</taxon>
        <taxon>Chordata</taxon>
        <taxon>Craniata</taxon>
        <taxon>Vertebrata</taxon>
        <taxon>Euteleostomi</taxon>
        <taxon>Actinopterygii</taxon>
        <taxon>Neopterygii</taxon>
        <taxon>Teleostei</taxon>
        <taxon>Neoteleostei</taxon>
        <taxon>Acanthomorphata</taxon>
        <taxon>Ovalentaria</taxon>
        <taxon>Atherinomorphae</taxon>
        <taxon>Cyprinodontiformes</taxon>
        <taxon>Goodeidae</taxon>
        <taxon>Goodea</taxon>
    </lineage>
</organism>
<protein>
    <submittedName>
        <fullName evidence="1">Uncharacterized protein</fullName>
    </submittedName>
</protein>
<dbReference type="Proteomes" id="UP001476798">
    <property type="component" value="Unassembled WGS sequence"/>
</dbReference>
<evidence type="ECO:0000313" key="1">
    <source>
        <dbReference type="EMBL" id="MEQ2172726.1"/>
    </source>
</evidence>